<gene>
    <name evidence="3" type="ORF">APUU_11693A</name>
</gene>
<evidence type="ECO:0008006" key="5">
    <source>
        <dbReference type="Google" id="ProtNLM"/>
    </source>
</evidence>
<dbReference type="PRINTS" id="PR00081">
    <property type="entry name" value="GDHRDH"/>
</dbReference>
<reference evidence="3" key="2">
    <citation type="submission" date="2021-02" db="EMBL/GenBank/DDBJ databases">
        <title>Aspergillus puulaauensis MK2 genome sequence.</title>
        <authorList>
            <person name="Futagami T."/>
            <person name="Mori K."/>
            <person name="Kadooka C."/>
            <person name="Tanaka T."/>
        </authorList>
    </citation>
    <scope>NUCLEOTIDE SEQUENCE</scope>
    <source>
        <strain evidence="3">MK2</strain>
    </source>
</reference>
<dbReference type="OrthoDB" id="542013at2759"/>
<accession>A0A7R8AIM9</accession>
<dbReference type="RefSeq" id="XP_041551059.1">
    <property type="nucleotide sequence ID" value="XM_041697811.1"/>
</dbReference>
<dbReference type="Gene3D" id="3.40.50.720">
    <property type="entry name" value="NAD(P)-binding Rossmann-like Domain"/>
    <property type="match status" value="1"/>
</dbReference>
<dbReference type="PANTHER" id="PTHR43157:SF31">
    <property type="entry name" value="PHOSPHATIDYLINOSITOL-GLYCAN BIOSYNTHESIS CLASS F PROTEIN"/>
    <property type="match status" value="1"/>
</dbReference>
<dbReference type="Pfam" id="PF00106">
    <property type="entry name" value="adh_short"/>
    <property type="match status" value="1"/>
</dbReference>
<keyword evidence="2" id="KW-0560">Oxidoreductase</keyword>
<dbReference type="AlphaFoldDB" id="A0A7R8AIM9"/>
<evidence type="ECO:0000313" key="3">
    <source>
        <dbReference type="EMBL" id="BCS18865.1"/>
    </source>
</evidence>
<dbReference type="GO" id="GO:0016491">
    <property type="term" value="F:oxidoreductase activity"/>
    <property type="evidence" value="ECO:0007669"/>
    <property type="project" value="UniProtKB-KW"/>
</dbReference>
<proteinExistence type="inferred from homology"/>
<dbReference type="SUPFAM" id="SSF51735">
    <property type="entry name" value="NAD(P)-binding Rossmann-fold domains"/>
    <property type="match status" value="1"/>
</dbReference>
<dbReference type="InterPro" id="IPR002347">
    <property type="entry name" value="SDR_fam"/>
</dbReference>
<dbReference type="GeneID" id="64968870"/>
<evidence type="ECO:0000313" key="4">
    <source>
        <dbReference type="Proteomes" id="UP000654913"/>
    </source>
</evidence>
<name>A0A7R8AIM9_9EURO</name>
<dbReference type="KEGG" id="apuu:APUU_11693A"/>
<dbReference type="PANTHER" id="PTHR43157">
    <property type="entry name" value="PHOSPHATIDYLINOSITOL-GLYCAN BIOSYNTHESIS CLASS F PROTEIN-RELATED"/>
    <property type="match status" value="1"/>
</dbReference>
<dbReference type="InterPro" id="IPR036291">
    <property type="entry name" value="NAD(P)-bd_dom_sf"/>
</dbReference>
<sequence>MDISGIIALLRTKLTLPHPSQTKDKTVLITGANTGLGREAARHALALGAATVILGVRTLSKGEDAKADIESSTGKTGRVLVWPVDLESFASVKAFADRVKEHVAGGGRLDIAIMNAGLASMEWAVTGDGWERQIQVNVLSTALLCLELLPLLLKTGDRPHLTIVASDIHRTVKFEERSADHILSALNDHSQWEKSQTIGGAGERYAVSKLLDIFISTELARLAPRDESGNPLVIVNSLTPGFCKSDLLTREKAPLLLRMVQSVVARTVEEGSKTFLHAATQGSETHGLWLEHQAIADPGKNVTAPAQRAVGEKVWGEIVAVLKEVDSGIQTEY</sequence>
<evidence type="ECO:0000256" key="2">
    <source>
        <dbReference type="ARBA" id="ARBA00023002"/>
    </source>
</evidence>
<keyword evidence="4" id="KW-1185">Reference proteome</keyword>
<reference evidence="3" key="1">
    <citation type="submission" date="2021-01" db="EMBL/GenBank/DDBJ databases">
        <authorList>
            <consortium name="Aspergillus puulaauensis MK2 genome sequencing consortium"/>
            <person name="Kazuki M."/>
            <person name="Futagami T."/>
        </authorList>
    </citation>
    <scope>NUCLEOTIDE SEQUENCE</scope>
    <source>
        <strain evidence="3">MK2</strain>
    </source>
</reference>
<comment type="similarity">
    <text evidence="1">Belongs to the short-chain dehydrogenases/reductases (SDR) family.</text>
</comment>
<organism evidence="3 4">
    <name type="scientific">Aspergillus puulaauensis</name>
    <dbReference type="NCBI Taxonomy" id="1220207"/>
    <lineage>
        <taxon>Eukaryota</taxon>
        <taxon>Fungi</taxon>
        <taxon>Dikarya</taxon>
        <taxon>Ascomycota</taxon>
        <taxon>Pezizomycotina</taxon>
        <taxon>Eurotiomycetes</taxon>
        <taxon>Eurotiomycetidae</taxon>
        <taxon>Eurotiales</taxon>
        <taxon>Aspergillaceae</taxon>
        <taxon>Aspergillus</taxon>
    </lineage>
</organism>
<protein>
    <recommendedName>
        <fullName evidence="5">Short-chain dehydrogenase</fullName>
    </recommendedName>
</protein>
<dbReference type="Proteomes" id="UP000654913">
    <property type="component" value="Chromosome 1"/>
</dbReference>
<evidence type="ECO:0000256" key="1">
    <source>
        <dbReference type="ARBA" id="ARBA00006484"/>
    </source>
</evidence>
<dbReference type="EMBL" id="AP024443">
    <property type="protein sequence ID" value="BCS18865.1"/>
    <property type="molecule type" value="Genomic_DNA"/>
</dbReference>